<dbReference type="PANTHER" id="PTHR31935:SF1">
    <property type="entry name" value="COILED-COIL DOMAIN-CONTAINING PROTEIN 13"/>
    <property type="match status" value="1"/>
</dbReference>
<dbReference type="OrthoDB" id="10070368at2759"/>
<dbReference type="GO" id="GO:0031122">
    <property type="term" value="P:cytoplasmic microtubule organization"/>
    <property type="evidence" value="ECO:0007669"/>
    <property type="project" value="TreeGrafter"/>
</dbReference>
<dbReference type="GO" id="GO:0034451">
    <property type="term" value="C:centriolar satellite"/>
    <property type="evidence" value="ECO:0007669"/>
    <property type="project" value="TreeGrafter"/>
</dbReference>
<dbReference type="EMBL" id="CAACVG010003044">
    <property type="protein sequence ID" value="VEN37116.1"/>
    <property type="molecule type" value="Genomic_DNA"/>
</dbReference>
<evidence type="ECO:0000256" key="1">
    <source>
        <dbReference type="SAM" id="Coils"/>
    </source>
</evidence>
<gene>
    <name evidence="2" type="ORF">CALMAC_LOCUS2476</name>
</gene>
<feature type="coiled-coil region" evidence="1">
    <location>
        <begin position="263"/>
        <end position="317"/>
    </location>
</feature>
<dbReference type="Proteomes" id="UP000410492">
    <property type="component" value="Unassembled WGS sequence"/>
</dbReference>
<reference evidence="2 3" key="1">
    <citation type="submission" date="2019-01" db="EMBL/GenBank/DDBJ databases">
        <authorList>
            <person name="Sayadi A."/>
        </authorList>
    </citation>
    <scope>NUCLEOTIDE SEQUENCE [LARGE SCALE GENOMIC DNA]</scope>
</reference>
<organism evidence="2 3">
    <name type="scientific">Callosobruchus maculatus</name>
    <name type="common">Southern cowpea weevil</name>
    <name type="synonym">Pulse bruchid</name>
    <dbReference type="NCBI Taxonomy" id="64391"/>
    <lineage>
        <taxon>Eukaryota</taxon>
        <taxon>Metazoa</taxon>
        <taxon>Ecdysozoa</taxon>
        <taxon>Arthropoda</taxon>
        <taxon>Hexapoda</taxon>
        <taxon>Insecta</taxon>
        <taxon>Pterygota</taxon>
        <taxon>Neoptera</taxon>
        <taxon>Endopterygota</taxon>
        <taxon>Coleoptera</taxon>
        <taxon>Polyphaga</taxon>
        <taxon>Cucujiformia</taxon>
        <taxon>Chrysomeloidea</taxon>
        <taxon>Chrysomelidae</taxon>
        <taxon>Bruchinae</taxon>
        <taxon>Bruchini</taxon>
        <taxon>Callosobruchus</taxon>
    </lineage>
</organism>
<keyword evidence="1" id="KW-0175">Coiled coil</keyword>
<proteinExistence type="predicted"/>
<accession>A0A653BQ29</accession>
<feature type="coiled-coil region" evidence="1">
    <location>
        <begin position="12"/>
        <end position="53"/>
    </location>
</feature>
<feature type="non-terminal residue" evidence="2">
    <location>
        <position position="1"/>
    </location>
</feature>
<dbReference type="Gene3D" id="1.10.287.1490">
    <property type="match status" value="1"/>
</dbReference>
<protein>
    <recommendedName>
        <fullName evidence="4">Coiled-coil domain-containing protein 13</fullName>
    </recommendedName>
</protein>
<sequence length="380" mass="43493">LIVPPVVDEIPTNELQEQIKKLQEKLNTTQNKLSELNNANLQLKNDLKLANKYLQQEIGDGFESLHTFSSNPGNWRGRAQIICDLQQKNSDMKEKLKALQEKSNSTGSESNISLIKMESKISLLSKENSDMKSKFDGLKRKYEASQARIKTFENDCTLLKTKLTMLQQQSDRDQDIISTLSAQISNSKNSQTTVLNHKERTINKLEKEKEQLVKELEEYKSVITNLKNELKGAKNDICKFNDNSETNNTTIVNEDSQASNDALNRLKKEKDHLLELLGKQNDRLNSEREAHAKTQALLRLEKQKALKAEALATLESNTGRSSSYSLNSHTRPMDYSLKNQLELAEETIKALKTRLEIEQFERKQDIEEFAKLLKLENKDL</sequence>
<dbReference type="InterPro" id="IPR038929">
    <property type="entry name" value="CCDC13"/>
</dbReference>
<dbReference type="PANTHER" id="PTHR31935">
    <property type="entry name" value="COILED-COIL DOMAIN-CONTAINING PROTEIN 13"/>
    <property type="match status" value="1"/>
</dbReference>
<evidence type="ECO:0000313" key="2">
    <source>
        <dbReference type="EMBL" id="VEN37116.1"/>
    </source>
</evidence>
<keyword evidence="3" id="KW-1185">Reference proteome</keyword>
<dbReference type="AlphaFoldDB" id="A0A653BQ29"/>
<dbReference type="GO" id="GO:1905515">
    <property type="term" value="P:non-motile cilium assembly"/>
    <property type="evidence" value="ECO:0007669"/>
    <property type="project" value="TreeGrafter"/>
</dbReference>
<evidence type="ECO:0008006" key="4">
    <source>
        <dbReference type="Google" id="ProtNLM"/>
    </source>
</evidence>
<evidence type="ECO:0000313" key="3">
    <source>
        <dbReference type="Proteomes" id="UP000410492"/>
    </source>
</evidence>
<feature type="coiled-coil region" evidence="1">
    <location>
        <begin position="135"/>
        <end position="236"/>
    </location>
</feature>
<name>A0A653BQ29_CALMS</name>
<dbReference type="SUPFAM" id="SSF57997">
    <property type="entry name" value="Tropomyosin"/>
    <property type="match status" value="1"/>
</dbReference>